<dbReference type="EMBL" id="VUNG01000017">
    <property type="protein sequence ID" value="MST84563.1"/>
    <property type="molecule type" value="Genomic_DNA"/>
</dbReference>
<reference evidence="6 7" key="1">
    <citation type="submission" date="2019-08" db="EMBL/GenBank/DDBJ databases">
        <title>In-depth cultivation of the pig gut microbiome towards novel bacterial diversity and tailored functional studies.</title>
        <authorList>
            <person name="Wylensek D."/>
            <person name="Hitch T.C.A."/>
            <person name="Clavel T."/>
        </authorList>
    </citation>
    <scope>NUCLEOTIDE SEQUENCE [LARGE SCALE GENOMIC DNA]</scope>
    <source>
        <strain evidence="6 7">LKV-178-WT-2A</strain>
    </source>
</reference>
<dbReference type="PROSITE" id="PS51635">
    <property type="entry name" value="PNPLA"/>
    <property type="match status" value="1"/>
</dbReference>
<evidence type="ECO:0000256" key="1">
    <source>
        <dbReference type="ARBA" id="ARBA00022801"/>
    </source>
</evidence>
<dbReference type="Proteomes" id="UP000438914">
    <property type="component" value="Unassembled WGS sequence"/>
</dbReference>
<feature type="active site" description="Nucleophile" evidence="4">
    <location>
        <position position="67"/>
    </location>
</feature>
<keyword evidence="3 4" id="KW-0443">Lipid metabolism</keyword>
<dbReference type="RefSeq" id="WP_154534150.1">
    <property type="nucleotide sequence ID" value="NZ_VUNG01000017.1"/>
</dbReference>
<dbReference type="InterPro" id="IPR050301">
    <property type="entry name" value="NTE"/>
</dbReference>
<dbReference type="InterPro" id="IPR002641">
    <property type="entry name" value="PNPLA_dom"/>
</dbReference>
<dbReference type="SUPFAM" id="SSF52151">
    <property type="entry name" value="FabD/lysophospholipase-like"/>
    <property type="match status" value="1"/>
</dbReference>
<comment type="caution">
    <text evidence="6">The sequence shown here is derived from an EMBL/GenBank/DDBJ whole genome shotgun (WGS) entry which is preliminary data.</text>
</comment>
<accession>A0A7K0KF53</accession>
<dbReference type="PANTHER" id="PTHR14226">
    <property type="entry name" value="NEUROPATHY TARGET ESTERASE/SWISS CHEESE D.MELANOGASTER"/>
    <property type="match status" value="1"/>
</dbReference>
<proteinExistence type="predicted"/>
<evidence type="ECO:0000259" key="5">
    <source>
        <dbReference type="PROSITE" id="PS51635"/>
    </source>
</evidence>
<dbReference type="Gene3D" id="3.40.1090.10">
    <property type="entry name" value="Cytosolic phospholipase A2 catalytic domain"/>
    <property type="match status" value="1"/>
</dbReference>
<feature type="short sequence motif" description="DGA/G" evidence="4">
    <location>
        <begin position="181"/>
        <end position="183"/>
    </location>
</feature>
<feature type="active site" description="Proton acceptor" evidence="4">
    <location>
        <position position="181"/>
    </location>
</feature>
<keyword evidence="7" id="KW-1185">Reference proteome</keyword>
<keyword evidence="2 4" id="KW-0442">Lipid degradation</keyword>
<dbReference type="GO" id="GO:0016042">
    <property type="term" value="P:lipid catabolic process"/>
    <property type="evidence" value="ECO:0007669"/>
    <property type="project" value="UniProtKB-UniRule"/>
</dbReference>
<name>A0A7K0KF53_9BACT</name>
<dbReference type="Pfam" id="PF01734">
    <property type="entry name" value="Patatin"/>
    <property type="match status" value="1"/>
</dbReference>
<evidence type="ECO:0000313" key="6">
    <source>
        <dbReference type="EMBL" id="MST84563.1"/>
    </source>
</evidence>
<comment type="caution">
    <text evidence="4">Lacks conserved residue(s) required for the propagation of feature annotation.</text>
</comment>
<dbReference type="PANTHER" id="PTHR14226:SF76">
    <property type="entry name" value="NTE FAMILY PROTEIN RSSA"/>
    <property type="match status" value="1"/>
</dbReference>
<feature type="domain" description="PNPLA" evidence="5">
    <location>
        <begin position="34"/>
        <end position="194"/>
    </location>
</feature>
<evidence type="ECO:0000256" key="4">
    <source>
        <dbReference type="PROSITE-ProRule" id="PRU01161"/>
    </source>
</evidence>
<dbReference type="GO" id="GO:0016787">
    <property type="term" value="F:hydrolase activity"/>
    <property type="evidence" value="ECO:0007669"/>
    <property type="project" value="UniProtKB-UniRule"/>
</dbReference>
<protein>
    <submittedName>
        <fullName evidence="6">Phospholipase</fullName>
    </submittedName>
</protein>
<organism evidence="6 7">
    <name type="scientific">Hallella mizrahii</name>
    <dbReference type="NCBI Taxonomy" id="2606637"/>
    <lineage>
        <taxon>Bacteria</taxon>
        <taxon>Pseudomonadati</taxon>
        <taxon>Bacteroidota</taxon>
        <taxon>Bacteroidia</taxon>
        <taxon>Bacteroidales</taxon>
        <taxon>Prevotellaceae</taxon>
        <taxon>Hallella</taxon>
    </lineage>
</organism>
<dbReference type="AlphaFoldDB" id="A0A7K0KF53"/>
<keyword evidence="1 4" id="KW-0378">Hydrolase</keyword>
<evidence type="ECO:0000256" key="3">
    <source>
        <dbReference type="ARBA" id="ARBA00023098"/>
    </source>
</evidence>
<dbReference type="InterPro" id="IPR016035">
    <property type="entry name" value="Acyl_Trfase/lysoPLipase"/>
</dbReference>
<sequence length="313" mass="35248">MTESTESSNLLNLFTEVKDTVIRRIRGRKKDVALVLSSGGARGLAHIGAIEELLDRGYHIRSIAGTSMGALVAGMYATGNLETFREWMKSIDKRKIRELTDYSPSLDHLVKGKRIIDTLKTIVPDTDIDTLPIPYAAISTDWESGHEVVFRHGSLYEAIRASISLPAYFEPMHLGNKLLIDGGTTNPLPLNRVERHKSDLLVAVNVCGHDYEGELELKRTAERQRMASSRTLQLLNRIVPGGLKLDFNYFTLLNRTASIMIHQNAQLMLRLCPPDILLDIPMRRFSGSDYDKSERLIAIGRARMKKVLDDYEE</sequence>
<gene>
    <name evidence="6" type="ORF">FYJ73_07750</name>
</gene>
<evidence type="ECO:0000313" key="7">
    <source>
        <dbReference type="Proteomes" id="UP000438914"/>
    </source>
</evidence>
<feature type="short sequence motif" description="GXSXG" evidence="4">
    <location>
        <begin position="65"/>
        <end position="69"/>
    </location>
</feature>
<evidence type="ECO:0000256" key="2">
    <source>
        <dbReference type="ARBA" id="ARBA00022963"/>
    </source>
</evidence>